<evidence type="ECO:0000256" key="1">
    <source>
        <dbReference type="SAM" id="MobiDB-lite"/>
    </source>
</evidence>
<feature type="region of interest" description="Disordered" evidence="1">
    <location>
        <begin position="411"/>
        <end position="438"/>
    </location>
</feature>
<feature type="transmembrane region" description="Helical" evidence="2">
    <location>
        <begin position="384"/>
        <end position="408"/>
    </location>
</feature>
<dbReference type="Pfam" id="PF01537">
    <property type="entry name" value="Herpes_glycop_D"/>
    <property type="match status" value="1"/>
</dbReference>
<feature type="domain" description="Herpesvirus glycoprotein D/GG/GX" evidence="3">
    <location>
        <begin position="88"/>
        <end position="211"/>
    </location>
</feature>
<dbReference type="SUPFAM" id="SSF48726">
    <property type="entry name" value="Immunoglobulin"/>
    <property type="match status" value="1"/>
</dbReference>
<feature type="compositionally biased region" description="Pro residues" evidence="1">
    <location>
        <begin position="335"/>
        <end position="345"/>
    </location>
</feature>
<organism evidence="4">
    <name type="scientific">Anatid alphaherpesvirus 2</name>
    <dbReference type="NCBI Taxonomy" id="3080522"/>
    <lineage>
        <taxon>Viruses</taxon>
        <taxon>Duplodnaviria</taxon>
        <taxon>Heunggongvirae</taxon>
        <taxon>Peploviricota</taxon>
        <taxon>Herviviricetes</taxon>
        <taxon>Herpesvirales</taxon>
        <taxon>Orthoherpesviridae</taxon>
        <taxon>Alphaherpesvirinae</taxon>
    </lineage>
</organism>
<evidence type="ECO:0000256" key="2">
    <source>
        <dbReference type="SAM" id="Phobius"/>
    </source>
</evidence>
<protein>
    <submittedName>
        <fullName evidence="4">Glycoprotein D/GG/GX domain protein</fullName>
    </submittedName>
</protein>
<feature type="compositionally biased region" description="Basic residues" evidence="1">
    <location>
        <begin position="414"/>
        <end position="429"/>
    </location>
</feature>
<keyword evidence="2" id="KW-1133">Transmembrane helix</keyword>
<dbReference type="InterPro" id="IPR002896">
    <property type="entry name" value="Herpes_glycop_dom"/>
</dbReference>
<keyword evidence="2" id="KW-0472">Membrane</keyword>
<dbReference type="EMBL" id="OR540300">
    <property type="protein sequence ID" value="WOL23360.1"/>
    <property type="molecule type" value="Genomic_DNA"/>
</dbReference>
<keyword evidence="2" id="KW-0812">Transmembrane</keyword>
<reference evidence="4" key="1">
    <citation type="submission" date="2024-06" db="EMBL/GenBank/DDBJ databases">
        <title>Multidecadal high mortality disease events in Australian domestic geese associated with an alphaherpesvirus, designated Anatid alphaherpesvirus 2.</title>
        <authorList>
            <person name="Kelly-Bosma M."/>
            <person name="Neave M.J."/>
        </authorList>
    </citation>
    <scope>NUCLEOTIDE SEQUENCE</scope>
    <source>
        <strain evidence="4">ACDP 22-00165</strain>
    </source>
</reference>
<dbReference type="InterPro" id="IPR036179">
    <property type="entry name" value="Ig-like_dom_sf"/>
</dbReference>
<name>A0AAU0K6K6_9ALPH</name>
<feature type="compositionally biased region" description="Low complexity" evidence="1">
    <location>
        <begin position="359"/>
        <end position="368"/>
    </location>
</feature>
<feature type="region of interest" description="Disordered" evidence="1">
    <location>
        <begin position="303"/>
        <end position="379"/>
    </location>
</feature>
<dbReference type="GO" id="GO:0016020">
    <property type="term" value="C:membrane"/>
    <property type="evidence" value="ECO:0007669"/>
    <property type="project" value="InterPro"/>
</dbReference>
<evidence type="ECO:0000313" key="4">
    <source>
        <dbReference type="EMBL" id="WOL23360.1"/>
    </source>
</evidence>
<accession>A0AAU0K6K6</accession>
<proteinExistence type="predicted"/>
<evidence type="ECO:0000259" key="3">
    <source>
        <dbReference type="Pfam" id="PF01537"/>
    </source>
</evidence>
<dbReference type="Gene3D" id="2.70.230.10">
    <property type="match status" value="1"/>
</dbReference>
<sequence length="438" mass="47803">MGSLRTTLYSALAFLLIAPLCGVSANGGEAGNNGATTHATTTSGGTTTLKIPFPDVPDEGKHKLVWTLSDYRIPSPLSRSEAHKYPTKHVVYTQGCGFAPLIPASGPDPGIMEKILKGSNTYSAKVAWFKLGKECARPIYLREYNNCSVRGPLGACAVKSVQWWDGAYFNMAFIDTNELDLVLAAPSSELAGLYTRVILIGDIPITADIMLTIAGRCWFSRQDTGGGKCYPLTFYPDGNVNSIGMKSINGHLTHATVVKYWFRTHGGHVPKLFHESTMYRAHDLPSDLWKRYMDNPGSWVFDPSMLNSTNNDEPERDDDTHIDENASGDYYPVVPSDPPVYPPDNVPERPGSSDHEKTSTAPTTTASTTPPPTQDKKSQLSPQIIVGIVVLGVAVIGLIIFCSVSLAGKMKRDGGRRRYRGSRPSKRSYRQLENDSVA</sequence>